<dbReference type="Proteomes" id="UP000191160">
    <property type="component" value="Unassembled WGS sequence"/>
</dbReference>
<evidence type="ECO:0000313" key="2">
    <source>
        <dbReference type="Proteomes" id="UP000191160"/>
    </source>
</evidence>
<evidence type="ECO:0000313" key="1">
    <source>
        <dbReference type="EMBL" id="OOV84826.1"/>
    </source>
</evidence>
<name>A0A1T1H4R4_9GAMM</name>
<keyword evidence="2" id="KW-1185">Reference proteome</keyword>
<dbReference type="AlphaFoldDB" id="A0A1T1H4R4"/>
<organism evidence="1 2">
    <name type="scientific">Acinetobacter amyesii</name>
    <dbReference type="NCBI Taxonomy" id="2942470"/>
    <lineage>
        <taxon>Bacteria</taxon>
        <taxon>Pseudomonadati</taxon>
        <taxon>Pseudomonadota</taxon>
        <taxon>Gammaproteobacteria</taxon>
        <taxon>Moraxellales</taxon>
        <taxon>Moraxellaceae</taxon>
        <taxon>Acinetobacter</taxon>
    </lineage>
</organism>
<protein>
    <submittedName>
        <fullName evidence="1">Uncharacterized protein</fullName>
    </submittedName>
</protein>
<sequence length="59" mass="7055">MSFSLVVTLYYAHSLHKPYELGNKMLLFSQLVHIHALPHDLKLKRHELHFKKSQQQYPL</sequence>
<reference evidence="1 2" key="1">
    <citation type="submission" date="2017-02" db="EMBL/GenBank/DDBJ databases">
        <title>Acinetobacter sp. ANC 4945, whole genome shotgun sequencing project.</title>
        <authorList>
            <person name="Radolfova-Krizova L."/>
            <person name="Al Atrouni A."/>
            <person name="Nemec A."/>
        </authorList>
    </citation>
    <scope>NUCLEOTIDE SEQUENCE [LARGE SCALE GENOMIC DNA]</scope>
    <source>
        <strain evidence="1 2">ANC 4945</strain>
    </source>
</reference>
<gene>
    <name evidence="1" type="ORF">B1202_04140</name>
</gene>
<dbReference type="EMBL" id="MVKX01000002">
    <property type="protein sequence ID" value="OOV84826.1"/>
    <property type="molecule type" value="Genomic_DNA"/>
</dbReference>
<proteinExistence type="predicted"/>
<comment type="caution">
    <text evidence="1">The sequence shown here is derived from an EMBL/GenBank/DDBJ whole genome shotgun (WGS) entry which is preliminary data.</text>
</comment>
<accession>A0A1T1H4R4</accession>